<dbReference type="KEGG" id="tcc:18603317"/>
<sequence length="536" mass="60341">MLLRSSSTPVIGSLLFPFSDSPNKDLDTTYRLLHGNHSRNLFCHGQENLNLTSLSHNSSPLSHSTSGFSEFNQESGSFHLRGFRRAKSEGSLEKLDYSSCDIAQFLDSRTPKKSFCRHHITMLHSAPSFSIFNEGLEDGQGGEEALERTVTIGESIDAVGNADFSFGKKYMELIQEEGEEEEERGNRIQSPYNEEEVDLEPPSPPMYLATGLGIDGAGFGTMADAVDLSSMDLDEARDLEEFHKRLVNEYPCHPLFLRNYAKFLQSKGDVHGAEDYYHRATLADPEDGEILSQYAKIVWELHQDKDRALSYFERAVRASPQDSNVLGAYASFLWEIEADAEENREQEEYIKVEEEKTLRLSKNSQPIEETDPASLSLHPPNPGGFGVHADYVKAAKGIRDVDVEDYYRRMVKENPCNPLVLGNYARFLHQSKGDLEGAEEYYLQAIQADPGDGETMSQYAKLVWDLHHDHNEASHYFERAVEATPENSLVLAAYASFLWETEKDEDGNKTQDQTQVSLQQAHRPLDSDASTKAEDI</sequence>
<dbReference type="Proteomes" id="UP000694886">
    <property type="component" value="Chromosome 4"/>
</dbReference>
<dbReference type="Gene3D" id="1.25.40.10">
    <property type="entry name" value="Tetratricopeptide repeat domain"/>
    <property type="match status" value="2"/>
</dbReference>
<dbReference type="Gramene" id="Tc04v2_t021650.1">
    <property type="protein sequence ID" value="Tc04v2_p021650.1"/>
    <property type="gene ID" value="Tc04v2_g021650"/>
</dbReference>
<reference evidence="3" key="2">
    <citation type="submission" date="2025-08" db="UniProtKB">
        <authorList>
            <consortium name="RefSeq"/>
        </authorList>
    </citation>
    <scope>IDENTIFICATION</scope>
</reference>
<gene>
    <name evidence="3" type="primary">LOC18603317</name>
</gene>
<dbReference type="GO" id="GO:0006396">
    <property type="term" value="P:RNA processing"/>
    <property type="evidence" value="ECO:0007669"/>
    <property type="project" value="InterPro"/>
</dbReference>
<name>A0AB32VCE6_THECC</name>
<evidence type="ECO:0000313" key="2">
    <source>
        <dbReference type="Proteomes" id="UP000694886"/>
    </source>
</evidence>
<dbReference type="AlphaFoldDB" id="A0AB32VCE6"/>
<feature type="compositionally biased region" description="Basic and acidic residues" evidence="1">
    <location>
        <begin position="523"/>
        <end position="536"/>
    </location>
</feature>
<dbReference type="InterPro" id="IPR003107">
    <property type="entry name" value="HAT"/>
</dbReference>
<dbReference type="PANTHER" id="PTHR26312:SF217">
    <property type="entry name" value="N-ACETYLGLUCOSAMINE TRANSFERASE, OGT PROTEIN, PUTATIVE-RELATED"/>
    <property type="match status" value="1"/>
</dbReference>
<feature type="region of interest" description="Disordered" evidence="1">
    <location>
        <begin position="504"/>
        <end position="536"/>
    </location>
</feature>
<dbReference type="RefSeq" id="XP_007035274.2">
    <property type="nucleotide sequence ID" value="XM_007035212.2"/>
</dbReference>
<dbReference type="Pfam" id="PF13432">
    <property type="entry name" value="TPR_16"/>
    <property type="match status" value="1"/>
</dbReference>
<feature type="compositionally biased region" description="Polar residues" evidence="1">
    <location>
        <begin position="510"/>
        <end position="520"/>
    </location>
</feature>
<organism evidence="2 3">
    <name type="scientific">Theobroma cacao</name>
    <name type="common">Cacao</name>
    <name type="synonym">Cocoa</name>
    <dbReference type="NCBI Taxonomy" id="3641"/>
    <lineage>
        <taxon>Eukaryota</taxon>
        <taxon>Viridiplantae</taxon>
        <taxon>Streptophyta</taxon>
        <taxon>Embryophyta</taxon>
        <taxon>Tracheophyta</taxon>
        <taxon>Spermatophyta</taxon>
        <taxon>Magnoliopsida</taxon>
        <taxon>eudicotyledons</taxon>
        <taxon>Gunneridae</taxon>
        <taxon>Pentapetalae</taxon>
        <taxon>rosids</taxon>
        <taxon>malvids</taxon>
        <taxon>Malvales</taxon>
        <taxon>Malvaceae</taxon>
        <taxon>Byttnerioideae</taxon>
        <taxon>Theobroma</taxon>
    </lineage>
</organism>
<evidence type="ECO:0000256" key="1">
    <source>
        <dbReference type="SAM" id="MobiDB-lite"/>
    </source>
</evidence>
<feature type="region of interest" description="Disordered" evidence="1">
    <location>
        <begin position="176"/>
        <end position="200"/>
    </location>
</feature>
<protein>
    <submittedName>
        <fullName evidence="3">Uncharacterized protein LOC18603317 isoform X1</fullName>
    </submittedName>
</protein>
<dbReference type="Pfam" id="PF13181">
    <property type="entry name" value="TPR_8"/>
    <property type="match status" value="1"/>
</dbReference>
<accession>A0AB32VCE6</accession>
<dbReference type="InterPro" id="IPR011990">
    <property type="entry name" value="TPR-like_helical_dom_sf"/>
</dbReference>
<dbReference type="SUPFAM" id="SSF48452">
    <property type="entry name" value="TPR-like"/>
    <property type="match status" value="1"/>
</dbReference>
<dbReference type="InterPro" id="IPR019734">
    <property type="entry name" value="TPR_rpt"/>
</dbReference>
<reference evidence="2" key="1">
    <citation type="journal article" date="1997" name="Nucleic Acids Res.">
        <title>tRNAscan-SE: a program for improved detection of transfer RNA genes in genomic sequence.</title>
        <authorList>
            <person name="Lowe T.M."/>
            <person name="Eddy S.R."/>
        </authorList>
    </citation>
    <scope>NUCLEOTIDE SEQUENCE [LARGE SCALE GENOMIC DNA]</scope>
    <source>
        <strain evidence="2">r\B97-61/B2</strain>
    </source>
</reference>
<dbReference type="PANTHER" id="PTHR26312">
    <property type="entry name" value="TETRATRICOPEPTIDE REPEAT PROTEIN 5"/>
    <property type="match status" value="1"/>
</dbReference>
<dbReference type="SMART" id="SM00386">
    <property type="entry name" value="HAT"/>
    <property type="match status" value="4"/>
</dbReference>
<proteinExistence type="predicted"/>
<dbReference type="GeneID" id="18603317"/>
<evidence type="ECO:0000313" key="3">
    <source>
        <dbReference type="RefSeq" id="XP_007035274.2"/>
    </source>
</evidence>